<evidence type="ECO:0000256" key="1">
    <source>
        <dbReference type="SAM" id="Coils"/>
    </source>
</evidence>
<reference evidence="6 7" key="1">
    <citation type="submission" date="2023-08" db="EMBL/GenBank/DDBJ databases">
        <authorList>
            <person name="Sharma P."/>
            <person name="Verma V."/>
            <person name="Mohan M.K."/>
            <person name="Dubey A.K."/>
        </authorList>
    </citation>
    <scope>NUCLEOTIDE SEQUENCE [LARGE SCALE GENOMIC DNA]</scope>
    <source>
        <strain evidence="6 7">ADP4</strain>
    </source>
</reference>
<evidence type="ECO:0000256" key="2">
    <source>
        <dbReference type="SAM" id="MobiDB-lite"/>
    </source>
</evidence>
<keyword evidence="3" id="KW-0812">Transmembrane</keyword>
<dbReference type="EMBL" id="JAVFKM010000002">
    <property type="protein sequence ID" value="MEF3112682.1"/>
    <property type="molecule type" value="Genomic_DNA"/>
</dbReference>
<dbReference type="RefSeq" id="WP_331785583.1">
    <property type="nucleotide sequence ID" value="NZ_JAVFKM010000002.1"/>
</dbReference>
<evidence type="ECO:0000313" key="7">
    <source>
        <dbReference type="Proteomes" id="UP001348265"/>
    </source>
</evidence>
<comment type="caution">
    <text evidence="6">The sequence shown here is derived from an EMBL/GenBank/DDBJ whole genome shotgun (WGS) entry which is preliminary data.</text>
</comment>
<evidence type="ECO:0008006" key="8">
    <source>
        <dbReference type="Google" id="ProtNLM"/>
    </source>
</evidence>
<dbReference type="Proteomes" id="UP001348265">
    <property type="component" value="Unassembled WGS sequence"/>
</dbReference>
<evidence type="ECO:0000256" key="3">
    <source>
        <dbReference type="SAM" id="Phobius"/>
    </source>
</evidence>
<feature type="coiled-coil region" evidence="1">
    <location>
        <begin position="208"/>
        <end position="235"/>
    </location>
</feature>
<accession>A0ABU7WMN4</accession>
<dbReference type="Pfam" id="PF23494">
    <property type="entry name" value="bPH_10"/>
    <property type="match status" value="1"/>
</dbReference>
<dbReference type="Pfam" id="PF23493">
    <property type="entry name" value="CysS_C"/>
    <property type="match status" value="1"/>
</dbReference>
<dbReference type="InterPro" id="IPR056411">
    <property type="entry name" value="CysS_C"/>
</dbReference>
<feature type="domain" description="YqeB PH" evidence="5">
    <location>
        <begin position="29"/>
        <end position="179"/>
    </location>
</feature>
<feature type="domain" description="Cysteinyl-tRNA ligase anticodon binding" evidence="4">
    <location>
        <begin position="197"/>
        <end position="247"/>
    </location>
</feature>
<protein>
    <recommendedName>
        <fullName evidence="8">DUF308 domain-containing protein</fullName>
    </recommendedName>
</protein>
<feature type="region of interest" description="Disordered" evidence="2">
    <location>
        <begin position="1"/>
        <end position="30"/>
    </location>
</feature>
<evidence type="ECO:0000259" key="5">
    <source>
        <dbReference type="Pfam" id="PF23494"/>
    </source>
</evidence>
<evidence type="ECO:0000259" key="4">
    <source>
        <dbReference type="Pfam" id="PF23493"/>
    </source>
</evidence>
<dbReference type="InterPro" id="IPR057798">
    <property type="entry name" value="PH_YqeB"/>
</dbReference>
<organism evidence="6 7">
    <name type="scientific">Streptomyces chrestomyceticus</name>
    <dbReference type="NCBI Taxonomy" id="68185"/>
    <lineage>
        <taxon>Bacteria</taxon>
        <taxon>Bacillati</taxon>
        <taxon>Actinomycetota</taxon>
        <taxon>Actinomycetes</taxon>
        <taxon>Kitasatosporales</taxon>
        <taxon>Streptomycetaceae</taxon>
        <taxon>Streptomyces</taxon>
    </lineage>
</organism>
<feature type="transmembrane region" description="Helical" evidence="3">
    <location>
        <begin position="39"/>
        <end position="64"/>
    </location>
</feature>
<sequence length="260" mass="27906">MTHDETPQTTPPAPKVPLSKEPLTAHDRTAVGPTTGERAVLWAGFPALGAVASWLVSRAAGWVASLPWAPMQGPFKLIASAPEPLLSIASVAVGALLGLAVAFFAEREYVTADIGPDQAALTVDGVTRTVPRAATAAVFRDGKNLVLLGHDTAELVRLHGDFDADSFAAAFARHGYPWHPDGDPYAADFRRWVAAQPDLSGAAHALFKARAHALKKDEKKDAEQLREELARLGVVVRDDKDKAQHWRLVHPAQDTDTPTE</sequence>
<proteinExistence type="predicted"/>
<name>A0ABU7WMN4_9ACTN</name>
<feature type="transmembrane region" description="Helical" evidence="3">
    <location>
        <begin position="84"/>
        <end position="105"/>
    </location>
</feature>
<gene>
    <name evidence="6" type="ORF">RB636_05620</name>
</gene>
<evidence type="ECO:0000313" key="6">
    <source>
        <dbReference type="EMBL" id="MEF3112682.1"/>
    </source>
</evidence>
<keyword evidence="3" id="KW-1133">Transmembrane helix</keyword>
<keyword evidence="1" id="KW-0175">Coiled coil</keyword>
<keyword evidence="7" id="KW-1185">Reference proteome</keyword>
<keyword evidence="3" id="KW-0472">Membrane</keyword>